<reference evidence="1 2" key="1">
    <citation type="journal article" date="2023" name="Sci. Data">
        <title>Genome assembly of the Korean intertidal mud-creeper Batillaria attramentaria.</title>
        <authorList>
            <person name="Patra A.K."/>
            <person name="Ho P.T."/>
            <person name="Jun S."/>
            <person name="Lee S.J."/>
            <person name="Kim Y."/>
            <person name="Won Y.J."/>
        </authorList>
    </citation>
    <scope>NUCLEOTIDE SEQUENCE [LARGE SCALE GENOMIC DNA]</scope>
    <source>
        <strain evidence="1">Wonlab-2016</strain>
    </source>
</reference>
<organism evidence="1 2">
    <name type="scientific">Batillaria attramentaria</name>
    <dbReference type="NCBI Taxonomy" id="370345"/>
    <lineage>
        <taxon>Eukaryota</taxon>
        <taxon>Metazoa</taxon>
        <taxon>Spiralia</taxon>
        <taxon>Lophotrochozoa</taxon>
        <taxon>Mollusca</taxon>
        <taxon>Gastropoda</taxon>
        <taxon>Caenogastropoda</taxon>
        <taxon>Sorbeoconcha</taxon>
        <taxon>Cerithioidea</taxon>
        <taxon>Batillariidae</taxon>
        <taxon>Batillaria</taxon>
    </lineage>
</organism>
<sequence length="111" mass="13261">MNHHWKDKAYYDRFEATLGNHRSYYSGVDKSILLLWNPLRSQAENYASEHQGRNRETWPADKRSEEDDLSREAWIKSNMVPACRYRWSWDCPFALSAPRHNSNAHVNYQVM</sequence>
<comment type="caution">
    <text evidence="1">The sequence shown here is derived from an EMBL/GenBank/DDBJ whole genome shotgun (WGS) entry which is preliminary data.</text>
</comment>
<proteinExistence type="predicted"/>
<name>A0ABD0L4X0_9CAEN</name>
<keyword evidence="2" id="KW-1185">Reference proteome</keyword>
<evidence type="ECO:0000313" key="2">
    <source>
        <dbReference type="Proteomes" id="UP001519460"/>
    </source>
</evidence>
<accession>A0ABD0L4X0</accession>
<dbReference type="EMBL" id="JACVVK020000086">
    <property type="protein sequence ID" value="KAK7494154.1"/>
    <property type="molecule type" value="Genomic_DNA"/>
</dbReference>
<dbReference type="AlphaFoldDB" id="A0ABD0L4X0"/>
<protein>
    <submittedName>
        <fullName evidence="1">Uncharacterized protein</fullName>
    </submittedName>
</protein>
<evidence type="ECO:0000313" key="1">
    <source>
        <dbReference type="EMBL" id="KAK7494154.1"/>
    </source>
</evidence>
<gene>
    <name evidence="1" type="ORF">BaRGS_00014627</name>
</gene>
<dbReference type="Proteomes" id="UP001519460">
    <property type="component" value="Unassembled WGS sequence"/>
</dbReference>